<dbReference type="OrthoDB" id="9774900at2"/>
<dbReference type="AlphaFoldDB" id="A0A437PHX2"/>
<dbReference type="RefSeq" id="WP_127727121.1">
    <property type="nucleotide sequence ID" value="NZ_SACP01000001.1"/>
</dbReference>
<evidence type="ECO:0008006" key="9">
    <source>
        <dbReference type="Google" id="ProtNLM"/>
    </source>
</evidence>
<gene>
    <name evidence="7" type="ORF">EOE48_02195</name>
</gene>
<dbReference type="InterPro" id="IPR007343">
    <property type="entry name" value="Uncharacterised_pept_Zn_put"/>
</dbReference>
<keyword evidence="3 6" id="KW-1133">Transmembrane helix</keyword>
<organism evidence="7 8">
    <name type="scientific">Methylobacterium oryzihabitans</name>
    <dbReference type="NCBI Taxonomy" id="2499852"/>
    <lineage>
        <taxon>Bacteria</taxon>
        <taxon>Pseudomonadati</taxon>
        <taxon>Pseudomonadota</taxon>
        <taxon>Alphaproteobacteria</taxon>
        <taxon>Hyphomicrobiales</taxon>
        <taxon>Methylobacteriaceae</taxon>
        <taxon>Methylobacterium</taxon>
    </lineage>
</organism>
<evidence type="ECO:0000313" key="8">
    <source>
        <dbReference type="Proteomes" id="UP000286997"/>
    </source>
</evidence>
<feature type="compositionally biased region" description="Basic and acidic residues" evidence="5">
    <location>
        <begin position="1"/>
        <end position="18"/>
    </location>
</feature>
<feature type="compositionally biased region" description="Low complexity" evidence="5">
    <location>
        <begin position="71"/>
        <end position="81"/>
    </location>
</feature>
<proteinExistence type="predicted"/>
<feature type="region of interest" description="Disordered" evidence="5">
    <location>
        <begin position="1"/>
        <end position="25"/>
    </location>
</feature>
<dbReference type="GO" id="GO:0016020">
    <property type="term" value="C:membrane"/>
    <property type="evidence" value="ECO:0007669"/>
    <property type="project" value="UniProtKB-SubCell"/>
</dbReference>
<keyword evidence="4 6" id="KW-0472">Membrane</keyword>
<feature type="region of interest" description="Disordered" evidence="5">
    <location>
        <begin position="66"/>
        <end position="91"/>
    </location>
</feature>
<evidence type="ECO:0000256" key="1">
    <source>
        <dbReference type="ARBA" id="ARBA00004167"/>
    </source>
</evidence>
<keyword evidence="8" id="KW-1185">Reference proteome</keyword>
<evidence type="ECO:0000256" key="3">
    <source>
        <dbReference type="ARBA" id="ARBA00022989"/>
    </source>
</evidence>
<protein>
    <recommendedName>
        <fullName evidence="9">Metalloprotease</fullName>
    </recommendedName>
</protein>
<evidence type="ECO:0000256" key="4">
    <source>
        <dbReference type="ARBA" id="ARBA00023136"/>
    </source>
</evidence>
<dbReference type="Proteomes" id="UP000286997">
    <property type="component" value="Unassembled WGS sequence"/>
</dbReference>
<accession>A0A437PHX2</accession>
<dbReference type="EMBL" id="SACP01000001">
    <property type="protein sequence ID" value="RVU21879.1"/>
    <property type="molecule type" value="Genomic_DNA"/>
</dbReference>
<comment type="caution">
    <text evidence="7">The sequence shown here is derived from an EMBL/GenBank/DDBJ whole genome shotgun (WGS) entry which is preliminary data.</text>
</comment>
<evidence type="ECO:0000256" key="6">
    <source>
        <dbReference type="SAM" id="Phobius"/>
    </source>
</evidence>
<sequence length="304" mass="33002">MRWEDFRTSDNVEDRRGEGGGGGGFGFPGGGAGGLGIGTIVILCIIGWVTGINPAILIGGAETMTRPRAPQEQGQSQGQQGPDRRTGAPSDQTGKFAAAILGNTEDVWKEVLPNQTGKAYTPTTMVLYTGGTRSGCGMARAAMGPFYCPLDKKVYLDTSFFKEMEQKFKVKGDFAYAYVIAHEVGHHVQDVLGILPKVQRRQQQVDQTEANRLSVRVELMADCLAGVWAKNSDDRFNALEQGDIEEAMQAASAIGDDRLQKQSQGYAVPDSFTHGSSAQRMRWFQTGFRSGQTQSCDTFRASQL</sequence>
<dbReference type="PANTHER" id="PTHR30168:SF0">
    <property type="entry name" value="INNER MEMBRANE PROTEIN"/>
    <property type="match status" value="1"/>
</dbReference>
<evidence type="ECO:0000313" key="7">
    <source>
        <dbReference type="EMBL" id="RVU21879.1"/>
    </source>
</evidence>
<dbReference type="Pfam" id="PF04228">
    <property type="entry name" value="Zn_peptidase"/>
    <property type="match status" value="1"/>
</dbReference>
<reference evidence="7 8" key="1">
    <citation type="submission" date="2019-01" db="EMBL/GenBank/DDBJ databases">
        <authorList>
            <person name="Chen W.-M."/>
        </authorList>
    </citation>
    <scope>NUCLEOTIDE SEQUENCE [LARGE SCALE GENOMIC DNA]</scope>
    <source>
        <strain evidence="7 8">TER-1</strain>
    </source>
</reference>
<evidence type="ECO:0000256" key="5">
    <source>
        <dbReference type="SAM" id="MobiDB-lite"/>
    </source>
</evidence>
<comment type="subcellular location">
    <subcellularLocation>
        <location evidence="1">Membrane</location>
        <topology evidence="1">Single-pass membrane protein</topology>
    </subcellularLocation>
</comment>
<keyword evidence="2 6" id="KW-0812">Transmembrane</keyword>
<feature type="transmembrane region" description="Helical" evidence="6">
    <location>
        <begin position="35"/>
        <end position="58"/>
    </location>
</feature>
<evidence type="ECO:0000256" key="2">
    <source>
        <dbReference type="ARBA" id="ARBA00022692"/>
    </source>
</evidence>
<name>A0A437PHX2_9HYPH</name>
<dbReference type="PANTHER" id="PTHR30168">
    <property type="entry name" value="PUTATIVE MEMBRANE PROTEIN YPFJ"/>
    <property type="match status" value="1"/>
</dbReference>